<reference evidence="2" key="1">
    <citation type="submission" date="2014-07" db="EMBL/GenBank/DDBJ databases">
        <authorList>
            <person name="Wibberg D."/>
        </authorList>
    </citation>
    <scope>NUCLEOTIDE SEQUENCE [LARGE SCALE GENOMIC DNA]</scope>
    <source>
        <strain evidence="2">DG5</strain>
    </source>
</reference>
<evidence type="ECO:0000313" key="2">
    <source>
        <dbReference type="Proteomes" id="UP000032431"/>
    </source>
</evidence>
<organism evidence="1 2">
    <name type="scientific">[Clostridium] cellulosi</name>
    <dbReference type="NCBI Taxonomy" id="29343"/>
    <lineage>
        <taxon>Bacteria</taxon>
        <taxon>Bacillati</taxon>
        <taxon>Bacillota</taxon>
        <taxon>Clostridia</taxon>
        <taxon>Eubacteriales</taxon>
        <taxon>Oscillospiraceae</taxon>
        <taxon>Oscillospiraceae incertae sedis</taxon>
    </lineage>
</organism>
<dbReference type="KEGG" id="ccel:CCDG5_1432"/>
<dbReference type="STRING" id="29343.CCDG5_1432"/>
<keyword evidence="2" id="KW-1185">Reference proteome</keyword>
<dbReference type="HOGENOM" id="CLU_3134077_0_0_9"/>
<sequence>MPIETNLLLLLTVFLLEGIPIILSFRIAINLTAVFVFDKNCLFAYLPYS</sequence>
<dbReference type="AlphaFoldDB" id="A0A078KLE7"/>
<dbReference type="PATRIC" id="fig|29343.3.peg.1512"/>
<dbReference type="Proteomes" id="UP000032431">
    <property type="component" value="Chromosome I"/>
</dbReference>
<dbReference type="EMBL" id="LM995447">
    <property type="protein sequence ID" value="CDZ24546.1"/>
    <property type="molecule type" value="Genomic_DNA"/>
</dbReference>
<protein>
    <submittedName>
        <fullName evidence="1">Putative membrane protein</fullName>
    </submittedName>
</protein>
<accession>A0A078KLE7</accession>
<gene>
    <name evidence="1" type="ORF">CCDG5_1432</name>
</gene>
<name>A0A078KLE7_9FIRM</name>
<evidence type="ECO:0000313" key="1">
    <source>
        <dbReference type="EMBL" id="CDZ24546.1"/>
    </source>
</evidence>
<proteinExistence type="predicted"/>